<comment type="caution">
    <text evidence="1">The sequence shown here is derived from an EMBL/GenBank/DDBJ whole genome shotgun (WGS) entry which is preliminary data.</text>
</comment>
<dbReference type="Proteomes" id="UP000537260">
    <property type="component" value="Unassembled WGS sequence"/>
</dbReference>
<dbReference type="RefSeq" id="WP_179579171.1">
    <property type="nucleotide sequence ID" value="NZ_JACCFM010000001.1"/>
</dbReference>
<dbReference type="EMBL" id="JACCFM010000001">
    <property type="protein sequence ID" value="NYJ20576.1"/>
    <property type="molecule type" value="Genomic_DNA"/>
</dbReference>
<proteinExistence type="predicted"/>
<sequence length="96" mass="10839">MSFAKPHKHEHLEHRGNAFTLERGDSNRWVITDLEGVVYGSIVMIERDGADHDPVYNGYLAGQTDFLHFGSDWDGIARALINDFVAEHTPPHILGR</sequence>
<keyword evidence="2" id="KW-1185">Reference proteome</keyword>
<evidence type="ECO:0000313" key="1">
    <source>
        <dbReference type="EMBL" id="NYJ20576.1"/>
    </source>
</evidence>
<gene>
    <name evidence="1" type="ORF">HNR05_002367</name>
</gene>
<accession>A0A7Z0EFC5</accession>
<protein>
    <submittedName>
        <fullName evidence="1">Uncharacterized protein</fullName>
    </submittedName>
</protein>
<evidence type="ECO:0000313" key="2">
    <source>
        <dbReference type="Proteomes" id="UP000537260"/>
    </source>
</evidence>
<organism evidence="1 2">
    <name type="scientific">Glaciibacter psychrotolerans</name>
    <dbReference type="NCBI Taxonomy" id="670054"/>
    <lineage>
        <taxon>Bacteria</taxon>
        <taxon>Bacillati</taxon>
        <taxon>Actinomycetota</taxon>
        <taxon>Actinomycetes</taxon>
        <taxon>Micrococcales</taxon>
        <taxon>Microbacteriaceae</taxon>
        <taxon>Glaciibacter</taxon>
    </lineage>
</organism>
<name>A0A7Z0EFC5_9MICO</name>
<dbReference type="AlphaFoldDB" id="A0A7Z0EFC5"/>
<reference evidence="1 2" key="1">
    <citation type="submission" date="2020-07" db="EMBL/GenBank/DDBJ databases">
        <title>Sequencing the genomes of 1000 actinobacteria strains.</title>
        <authorList>
            <person name="Klenk H.-P."/>
        </authorList>
    </citation>
    <scope>NUCLEOTIDE SEQUENCE [LARGE SCALE GENOMIC DNA]</scope>
    <source>
        <strain evidence="1 2">LI1</strain>
    </source>
</reference>